<dbReference type="EMBL" id="AMCI01001353">
    <property type="protein sequence ID" value="EJX05809.1"/>
    <property type="molecule type" value="Genomic_DNA"/>
</dbReference>
<gene>
    <name evidence="2" type="ORF">EVA_06083</name>
</gene>
<name>J9GFU4_9ZZZZ</name>
<feature type="region of interest" description="Disordered" evidence="1">
    <location>
        <begin position="1"/>
        <end position="46"/>
    </location>
</feature>
<protein>
    <submittedName>
        <fullName evidence="2">Uncharacterized protein</fullName>
    </submittedName>
</protein>
<comment type="caution">
    <text evidence="2">The sequence shown here is derived from an EMBL/GenBank/DDBJ whole genome shotgun (WGS) entry which is preliminary data.</text>
</comment>
<reference evidence="2" key="1">
    <citation type="journal article" date="2012" name="PLoS ONE">
        <title>Gene sets for utilization of primary and secondary nutrition supplies in the distal gut of endangered iberian lynx.</title>
        <authorList>
            <person name="Alcaide M."/>
            <person name="Messina E."/>
            <person name="Richter M."/>
            <person name="Bargiela R."/>
            <person name="Peplies J."/>
            <person name="Huws S.A."/>
            <person name="Newbold C.J."/>
            <person name="Golyshin P.N."/>
            <person name="Simon M.A."/>
            <person name="Lopez G."/>
            <person name="Yakimov M.M."/>
            <person name="Ferrer M."/>
        </authorList>
    </citation>
    <scope>NUCLEOTIDE SEQUENCE</scope>
</reference>
<organism evidence="2">
    <name type="scientific">gut metagenome</name>
    <dbReference type="NCBI Taxonomy" id="749906"/>
    <lineage>
        <taxon>unclassified sequences</taxon>
        <taxon>metagenomes</taxon>
        <taxon>organismal metagenomes</taxon>
    </lineage>
</organism>
<evidence type="ECO:0000313" key="2">
    <source>
        <dbReference type="EMBL" id="EJX05809.1"/>
    </source>
</evidence>
<sequence length="46" mass="5089">MGLDHLPQGALRPHDGHLPALPQLQGAPRHRERHGAQGRARGRRGR</sequence>
<accession>J9GFU4</accession>
<proteinExistence type="predicted"/>
<evidence type="ECO:0000256" key="1">
    <source>
        <dbReference type="SAM" id="MobiDB-lite"/>
    </source>
</evidence>
<dbReference type="AlphaFoldDB" id="J9GFU4"/>